<evidence type="ECO:0000313" key="3">
    <source>
        <dbReference type="Proteomes" id="UP000241190"/>
    </source>
</evidence>
<dbReference type="CDD" id="cd06462">
    <property type="entry name" value="Peptidase_S24_S26"/>
    <property type="match status" value="1"/>
</dbReference>
<dbReference type="Pfam" id="PF01381">
    <property type="entry name" value="HTH_3"/>
    <property type="match status" value="1"/>
</dbReference>
<comment type="caution">
    <text evidence="2">The sequence shown here is derived from an EMBL/GenBank/DDBJ whole genome shotgun (WGS) entry which is preliminary data.</text>
</comment>
<protein>
    <recommendedName>
        <fullName evidence="1">HTH cro/C1-type domain-containing protein</fullName>
    </recommendedName>
</protein>
<dbReference type="EMBL" id="PYOP01000067">
    <property type="protein sequence ID" value="PSW89861.1"/>
    <property type="molecule type" value="Genomic_DNA"/>
</dbReference>
<dbReference type="InterPro" id="IPR001387">
    <property type="entry name" value="Cro/C1-type_HTH"/>
</dbReference>
<dbReference type="Gene3D" id="1.10.260.40">
    <property type="entry name" value="lambda repressor-like DNA-binding domains"/>
    <property type="match status" value="1"/>
</dbReference>
<dbReference type="RefSeq" id="WP_107180617.1">
    <property type="nucleotide sequence ID" value="NZ_PYOP01000067.1"/>
</dbReference>
<feature type="domain" description="HTH cro/C1-type" evidence="1">
    <location>
        <begin position="34"/>
        <end position="76"/>
    </location>
</feature>
<dbReference type="Proteomes" id="UP000241190">
    <property type="component" value="Unassembled WGS sequence"/>
</dbReference>
<gene>
    <name evidence="2" type="ORF">C9J52_20130</name>
</gene>
<dbReference type="CDD" id="cd00093">
    <property type="entry name" value="HTH_XRE"/>
    <property type="match status" value="1"/>
</dbReference>
<dbReference type="Gene3D" id="2.10.109.10">
    <property type="entry name" value="Umud Fragment, subunit A"/>
    <property type="match status" value="1"/>
</dbReference>
<keyword evidence="3" id="KW-1185">Reference proteome</keyword>
<dbReference type="InterPro" id="IPR010982">
    <property type="entry name" value="Lambda_DNA-bd_dom_sf"/>
</dbReference>
<dbReference type="SUPFAM" id="SSF47413">
    <property type="entry name" value="lambda repressor-like DNA-binding domains"/>
    <property type="match status" value="1"/>
</dbReference>
<proteinExistence type="predicted"/>
<accession>A0ABX5GM96</accession>
<dbReference type="SMART" id="SM00530">
    <property type="entry name" value="HTH_XRE"/>
    <property type="match status" value="1"/>
</dbReference>
<evidence type="ECO:0000259" key="1">
    <source>
        <dbReference type="PROSITE" id="PS50943"/>
    </source>
</evidence>
<reference evidence="2 3" key="1">
    <citation type="submission" date="2018-03" db="EMBL/GenBank/DDBJ databases">
        <title>Whole genome sequencing of Histamine producing bacteria.</title>
        <authorList>
            <person name="Butler K."/>
        </authorList>
    </citation>
    <scope>NUCLEOTIDE SEQUENCE [LARGE SCALE GENOMIC DNA]</scope>
    <source>
        <strain evidence="2 3">ATCC 51761</strain>
    </source>
</reference>
<dbReference type="PROSITE" id="PS50943">
    <property type="entry name" value="HTH_CROC1"/>
    <property type="match status" value="1"/>
</dbReference>
<evidence type="ECO:0000313" key="2">
    <source>
        <dbReference type="EMBL" id="PSW89861.1"/>
    </source>
</evidence>
<name>A0ABX5GM96_9GAMM</name>
<sequence length="190" mass="21510">MPLKNPSFERYFIEQGLSFYKERLKYVLSQQSFSKLSEKTGIKASTLSQYNADIAHPSLPRLAAIAQECDVSLQWLLFGDVEPAKAPTGLKDIKLKEKVKAFKVLDDVMSPTVAALSVVQYKPLKPQPKSKIFADGLYIINTKQGDIFRRIQWQDNDECYLVFGDNPKYTPQLIKSLHVIGKVISMITPI</sequence>
<organism evidence="2 3">
    <name type="scientific">Photobacterium iliopiscarium</name>
    <dbReference type="NCBI Taxonomy" id="56192"/>
    <lineage>
        <taxon>Bacteria</taxon>
        <taxon>Pseudomonadati</taxon>
        <taxon>Pseudomonadota</taxon>
        <taxon>Gammaproteobacteria</taxon>
        <taxon>Vibrionales</taxon>
        <taxon>Vibrionaceae</taxon>
        <taxon>Photobacterium</taxon>
    </lineage>
</organism>